<dbReference type="EMBL" id="JAULSV010000006">
    <property type="protein sequence ID" value="KAK0640670.1"/>
    <property type="molecule type" value="Genomic_DNA"/>
</dbReference>
<keyword evidence="3" id="KW-1185">Reference proteome</keyword>
<comment type="caution">
    <text evidence="2">The sequence shown here is derived from an EMBL/GenBank/DDBJ whole genome shotgun (WGS) entry which is preliminary data.</text>
</comment>
<gene>
    <name evidence="2" type="ORF">B0T16DRAFT_460833</name>
</gene>
<feature type="region of interest" description="Disordered" evidence="1">
    <location>
        <begin position="120"/>
        <end position="167"/>
    </location>
</feature>
<evidence type="ECO:0000313" key="3">
    <source>
        <dbReference type="Proteomes" id="UP001174936"/>
    </source>
</evidence>
<accession>A0AA40CJG9</accession>
<evidence type="ECO:0000313" key="2">
    <source>
        <dbReference type="EMBL" id="KAK0640670.1"/>
    </source>
</evidence>
<organism evidence="2 3">
    <name type="scientific">Cercophora newfieldiana</name>
    <dbReference type="NCBI Taxonomy" id="92897"/>
    <lineage>
        <taxon>Eukaryota</taxon>
        <taxon>Fungi</taxon>
        <taxon>Dikarya</taxon>
        <taxon>Ascomycota</taxon>
        <taxon>Pezizomycotina</taxon>
        <taxon>Sordariomycetes</taxon>
        <taxon>Sordariomycetidae</taxon>
        <taxon>Sordariales</taxon>
        <taxon>Lasiosphaeriaceae</taxon>
        <taxon>Cercophora</taxon>
    </lineage>
</organism>
<dbReference type="AlphaFoldDB" id="A0AA40CJG9"/>
<feature type="region of interest" description="Disordered" evidence="1">
    <location>
        <begin position="76"/>
        <end position="95"/>
    </location>
</feature>
<sequence>MSHKMTVVQRGTLGRLRCRIRGLRTRATELEGETLLEETLLEETLLEDAMLLEDIADVVEEREAAILEDGIGIELDDPSEELGTPLEDANAEGVSSCWMAKSSPRTRTEWVGYSTGEQWGRRDACLGSKPRRKPSSSCGDSCSADAAPTAKVATVKTKTTADRITAK</sequence>
<reference evidence="2" key="1">
    <citation type="submission" date="2023-06" db="EMBL/GenBank/DDBJ databases">
        <title>Genome-scale phylogeny and comparative genomics of the fungal order Sordariales.</title>
        <authorList>
            <consortium name="Lawrence Berkeley National Laboratory"/>
            <person name="Hensen N."/>
            <person name="Bonometti L."/>
            <person name="Westerberg I."/>
            <person name="Brannstrom I.O."/>
            <person name="Guillou S."/>
            <person name="Cros-Aarteil S."/>
            <person name="Calhoun S."/>
            <person name="Haridas S."/>
            <person name="Kuo A."/>
            <person name="Mondo S."/>
            <person name="Pangilinan J."/>
            <person name="Riley R."/>
            <person name="Labutti K."/>
            <person name="Andreopoulos B."/>
            <person name="Lipzen A."/>
            <person name="Chen C."/>
            <person name="Yanf M."/>
            <person name="Daum C."/>
            <person name="Ng V."/>
            <person name="Clum A."/>
            <person name="Steindorff A."/>
            <person name="Ohm R."/>
            <person name="Martin F."/>
            <person name="Silar P."/>
            <person name="Natvig D."/>
            <person name="Lalanne C."/>
            <person name="Gautier V."/>
            <person name="Ament-Velasquez S.L."/>
            <person name="Kruys A."/>
            <person name="Hutchinson M.I."/>
            <person name="Powell A.J."/>
            <person name="Barry K."/>
            <person name="Miller A.N."/>
            <person name="Grigoriev I.V."/>
            <person name="Debuchy R."/>
            <person name="Gladieux P."/>
            <person name="Thoren M.H."/>
            <person name="Johannesson H."/>
        </authorList>
    </citation>
    <scope>NUCLEOTIDE SEQUENCE</scope>
    <source>
        <strain evidence="2">SMH2532-1</strain>
    </source>
</reference>
<evidence type="ECO:0000256" key="1">
    <source>
        <dbReference type="SAM" id="MobiDB-lite"/>
    </source>
</evidence>
<name>A0AA40CJG9_9PEZI</name>
<protein>
    <submittedName>
        <fullName evidence="2">Uncharacterized protein</fullName>
    </submittedName>
</protein>
<feature type="compositionally biased region" description="Low complexity" evidence="1">
    <location>
        <begin position="135"/>
        <end position="158"/>
    </location>
</feature>
<dbReference type="Proteomes" id="UP001174936">
    <property type="component" value="Unassembled WGS sequence"/>
</dbReference>
<proteinExistence type="predicted"/>